<dbReference type="Proteomes" id="UP000696280">
    <property type="component" value="Unassembled WGS sequence"/>
</dbReference>
<dbReference type="NCBIfam" id="TIGR00293">
    <property type="entry name" value="prefoldin subunit alpha"/>
    <property type="match status" value="1"/>
</dbReference>
<dbReference type="InterPro" id="IPR004127">
    <property type="entry name" value="Prefoldin_subunit_alpha"/>
</dbReference>
<keyword evidence="4" id="KW-1185">Reference proteome</keyword>
<evidence type="ECO:0000313" key="4">
    <source>
        <dbReference type="Proteomes" id="UP000696280"/>
    </source>
</evidence>
<keyword evidence="2" id="KW-0143">Chaperone</keyword>
<organism evidence="3 4">
    <name type="scientific">Hymenoscyphus fraxineus</name>
    <dbReference type="NCBI Taxonomy" id="746836"/>
    <lineage>
        <taxon>Eukaryota</taxon>
        <taxon>Fungi</taxon>
        <taxon>Dikarya</taxon>
        <taxon>Ascomycota</taxon>
        <taxon>Pezizomycotina</taxon>
        <taxon>Leotiomycetes</taxon>
        <taxon>Helotiales</taxon>
        <taxon>Helotiaceae</taxon>
        <taxon>Hymenoscyphus</taxon>
    </lineage>
</organism>
<evidence type="ECO:0008006" key="5">
    <source>
        <dbReference type="Google" id="ProtNLM"/>
    </source>
</evidence>
<dbReference type="Pfam" id="PF02996">
    <property type="entry name" value="Prefoldin"/>
    <property type="match status" value="1"/>
</dbReference>
<dbReference type="GO" id="GO:0005737">
    <property type="term" value="C:cytoplasm"/>
    <property type="evidence" value="ECO:0007669"/>
    <property type="project" value="TreeGrafter"/>
</dbReference>
<evidence type="ECO:0000256" key="1">
    <source>
        <dbReference type="ARBA" id="ARBA00010048"/>
    </source>
</evidence>
<dbReference type="SUPFAM" id="SSF46579">
    <property type="entry name" value="Prefoldin"/>
    <property type="match status" value="1"/>
</dbReference>
<dbReference type="EMBL" id="CAJVRL010000038">
    <property type="protein sequence ID" value="CAG8950690.1"/>
    <property type="molecule type" value="Genomic_DNA"/>
</dbReference>
<dbReference type="CDD" id="cd23157">
    <property type="entry name" value="Prefoldin_5"/>
    <property type="match status" value="1"/>
</dbReference>
<protein>
    <recommendedName>
        <fullName evidence="5">Prefoldin alpha subunit</fullName>
    </recommendedName>
</protein>
<dbReference type="FunFam" id="1.10.287.370:FF:000004">
    <property type="entry name" value="Probable prefoldin subunit 5"/>
    <property type="match status" value="1"/>
</dbReference>
<dbReference type="PANTHER" id="PTHR12674:SF2">
    <property type="entry name" value="PREFOLDIN SUBUNIT 5"/>
    <property type="match status" value="1"/>
</dbReference>
<name>A0A9N9PP54_9HELO</name>
<dbReference type="Gene3D" id="1.10.287.370">
    <property type="match status" value="1"/>
</dbReference>
<reference evidence="3" key="1">
    <citation type="submission" date="2021-07" db="EMBL/GenBank/DDBJ databases">
        <authorList>
            <person name="Durling M."/>
        </authorList>
    </citation>
    <scope>NUCLEOTIDE SEQUENCE</scope>
</reference>
<dbReference type="GO" id="GO:0016272">
    <property type="term" value="C:prefoldin complex"/>
    <property type="evidence" value="ECO:0007669"/>
    <property type="project" value="InterPro"/>
</dbReference>
<proteinExistence type="inferred from homology"/>
<dbReference type="PANTHER" id="PTHR12674">
    <property type="entry name" value="PREFOLDIN SUBUNIT 5"/>
    <property type="match status" value="1"/>
</dbReference>
<dbReference type="GO" id="GO:1990114">
    <property type="term" value="P:RNA polymerase II core complex assembly"/>
    <property type="evidence" value="ECO:0007669"/>
    <property type="project" value="TreeGrafter"/>
</dbReference>
<dbReference type="InterPro" id="IPR011599">
    <property type="entry name" value="PFD_alpha_archaea"/>
</dbReference>
<dbReference type="AlphaFoldDB" id="A0A9N9PP54"/>
<gene>
    <name evidence="3" type="ORF">HYFRA_00002900</name>
</gene>
<dbReference type="GO" id="GO:1990113">
    <property type="term" value="P:RNA polymerase I assembly"/>
    <property type="evidence" value="ECO:0007669"/>
    <property type="project" value="TreeGrafter"/>
</dbReference>
<dbReference type="GO" id="GO:1990115">
    <property type="term" value="P:RNA polymerase III assembly"/>
    <property type="evidence" value="ECO:0007669"/>
    <property type="project" value="TreeGrafter"/>
</dbReference>
<dbReference type="GO" id="GO:0051082">
    <property type="term" value="F:unfolded protein binding"/>
    <property type="evidence" value="ECO:0007669"/>
    <property type="project" value="InterPro"/>
</dbReference>
<sequence length="156" mass="16816">MSSPKGQGVDITALSTQQLSQVKKQFEDELTHLTNSFTQLRAAQARFRECLRSIAGGVSGKVEGKPILVPLTASLYVPGTLADTENVIVDVGTGFYVEKSTKDANKFYNGKVDELGTNLKALEKIIQEKTDGLRLIEDVLRQKVMAQNAAASASAS</sequence>
<comment type="similarity">
    <text evidence="1">Belongs to the prefoldin subunit alpha family.</text>
</comment>
<accession>A0A9N9PP54</accession>
<evidence type="ECO:0000313" key="3">
    <source>
        <dbReference type="EMBL" id="CAG8950690.1"/>
    </source>
</evidence>
<dbReference type="GO" id="GO:0006457">
    <property type="term" value="P:protein folding"/>
    <property type="evidence" value="ECO:0007669"/>
    <property type="project" value="InterPro"/>
</dbReference>
<evidence type="ECO:0000256" key="2">
    <source>
        <dbReference type="ARBA" id="ARBA00023186"/>
    </source>
</evidence>
<comment type="caution">
    <text evidence="3">The sequence shown here is derived from an EMBL/GenBank/DDBJ whole genome shotgun (WGS) entry which is preliminary data.</text>
</comment>
<dbReference type="InterPro" id="IPR009053">
    <property type="entry name" value="Prefoldin"/>
</dbReference>